<dbReference type="Proteomes" id="UP001205603">
    <property type="component" value="Unassembled WGS sequence"/>
</dbReference>
<evidence type="ECO:0000259" key="2">
    <source>
        <dbReference type="Pfam" id="PF04773"/>
    </source>
</evidence>
<accession>A0ABT1MKJ1</accession>
<evidence type="ECO:0000313" key="4">
    <source>
        <dbReference type="EMBL" id="MCP9611751.1"/>
    </source>
</evidence>
<comment type="caution">
    <text evidence="4">The sequence shown here is derived from an EMBL/GenBank/DDBJ whole genome shotgun (WGS) entry which is preliminary data.</text>
</comment>
<dbReference type="Gene3D" id="2.60.120.1440">
    <property type="match status" value="1"/>
</dbReference>
<gene>
    <name evidence="4" type="ORF">NMU02_06575</name>
</gene>
<name>A0ABT1MKJ1_9BACT</name>
<reference evidence="4 5" key="1">
    <citation type="submission" date="2022-07" db="EMBL/GenBank/DDBJ databases">
        <title>Fecal culturing of patients with breast cancer.</title>
        <authorList>
            <person name="Teng N.M.Y."/>
            <person name="Kiu R."/>
            <person name="Evans R."/>
            <person name="Baker D.J."/>
            <person name="Zenner C."/>
            <person name="Robinson S.D."/>
            <person name="Hall L.J."/>
        </authorList>
    </citation>
    <scope>NUCLEOTIDE SEQUENCE [LARGE SCALE GENOMIC DNA]</scope>
    <source>
        <strain evidence="4 5">LH1063</strain>
    </source>
</reference>
<dbReference type="Pfam" id="PF16344">
    <property type="entry name" value="FecR_C"/>
    <property type="match status" value="1"/>
</dbReference>
<dbReference type="InterPro" id="IPR032508">
    <property type="entry name" value="FecR_C"/>
</dbReference>
<dbReference type="RefSeq" id="WP_255026743.1">
    <property type="nucleotide sequence ID" value="NZ_JANDHW010000005.1"/>
</dbReference>
<dbReference type="Pfam" id="PF04773">
    <property type="entry name" value="FecR"/>
    <property type="match status" value="1"/>
</dbReference>
<evidence type="ECO:0000259" key="3">
    <source>
        <dbReference type="Pfam" id="PF16344"/>
    </source>
</evidence>
<sequence length="331" mass="38201">MSQKKNYFQRIVELFAGNNYPASVRSDFFRWLTDEEHATEKDKALKKLWETTRSTADTEISIHTWKRIRKSIGLLPEKNFIRRIRIWQGAAAVLLLMLASSLYLASIARRPSADLIQQYFPIAETGCFLLPDGSQVQLNSKSTLLYPQNFSGKTRSVYLIGEANFKVAHDKKHPFIVKSADLQVTALGTEFNVSAYPDNPVTEATLISGSIRVEYDNLQSSEILEPNEQLAYNRIDKNRLRLIPDMNDVTAWQRDELVFKEMTLTDIIRVLERKYPYRFEYSLNSLGNDKYTFRFREKAALPEVMDIIESVVGNIKYKIEGNSCFLTEKNK</sequence>
<dbReference type="PANTHER" id="PTHR30273:SF2">
    <property type="entry name" value="PROTEIN FECR"/>
    <property type="match status" value="1"/>
</dbReference>
<evidence type="ECO:0000256" key="1">
    <source>
        <dbReference type="SAM" id="Phobius"/>
    </source>
</evidence>
<feature type="domain" description="Protein FecR C-terminal" evidence="3">
    <location>
        <begin position="256"/>
        <end position="325"/>
    </location>
</feature>
<protein>
    <submittedName>
        <fullName evidence="4">DUF4974 domain-containing protein</fullName>
    </submittedName>
</protein>
<feature type="domain" description="FecR protein" evidence="2">
    <location>
        <begin position="129"/>
        <end position="211"/>
    </location>
</feature>
<dbReference type="PANTHER" id="PTHR30273">
    <property type="entry name" value="PERIPLASMIC SIGNAL SENSOR AND SIGMA FACTOR ACTIVATOR FECR-RELATED"/>
    <property type="match status" value="1"/>
</dbReference>
<keyword evidence="1" id="KW-1133">Transmembrane helix</keyword>
<proteinExistence type="predicted"/>
<organism evidence="4 5">
    <name type="scientific">Coprobacter tertius</name>
    <dbReference type="NCBI Taxonomy" id="2944915"/>
    <lineage>
        <taxon>Bacteria</taxon>
        <taxon>Pseudomonadati</taxon>
        <taxon>Bacteroidota</taxon>
        <taxon>Bacteroidia</taxon>
        <taxon>Bacteroidales</taxon>
        <taxon>Barnesiellaceae</taxon>
        <taxon>Coprobacter</taxon>
    </lineage>
</organism>
<dbReference type="InterPro" id="IPR006860">
    <property type="entry name" value="FecR"/>
</dbReference>
<dbReference type="PIRSF" id="PIRSF018266">
    <property type="entry name" value="FecR"/>
    <property type="match status" value="1"/>
</dbReference>
<dbReference type="InterPro" id="IPR012373">
    <property type="entry name" value="Ferrdict_sens_TM"/>
</dbReference>
<dbReference type="EMBL" id="JANDHW010000005">
    <property type="protein sequence ID" value="MCP9611751.1"/>
    <property type="molecule type" value="Genomic_DNA"/>
</dbReference>
<dbReference type="Gene3D" id="3.55.50.30">
    <property type="match status" value="1"/>
</dbReference>
<keyword evidence="1" id="KW-0812">Transmembrane</keyword>
<keyword evidence="5" id="KW-1185">Reference proteome</keyword>
<evidence type="ECO:0000313" key="5">
    <source>
        <dbReference type="Proteomes" id="UP001205603"/>
    </source>
</evidence>
<feature type="transmembrane region" description="Helical" evidence="1">
    <location>
        <begin position="86"/>
        <end position="105"/>
    </location>
</feature>
<keyword evidence="1" id="KW-0472">Membrane</keyword>